<protein>
    <submittedName>
        <fullName evidence="1">PcfJ like protein</fullName>
    </submittedName>
</protein>
<accession>A0A8S5Q6B6</accession>
<organism evidence="1">
    <name type="scientific">Siphoviridae sp. ct0uL16</name>
    <dbReference type="NCBI Taxonomy" id="2825299"/>
    <lineage>
        <taxon>Viruses</taxon>
        <taxon>Duplodnaviria</taxon>
        <taxon>Heunggongvirae</taxon>
        <taxon>Uroviricota</taxon>
        <taxon>Caudoviricetes</taxon>
    </lineage>
</organism>
<dbReference type="Pfam" id="PF14284">
    <property type="entry name" value="PcfJ"/>
    <property type="match status" value="1"/>
</dbReference>
<dbReference type="EMBL" id="BK015578">
    <property type="protein sequence ID" value="DAE14245.1"/>
    <property type="molecule type" value="Genomic_DNA"/>
</dbReference>
<reference evidence="1" key="1">
    <citation type="journal article" date="2021" name="Proc. Natl. Acad. Sci. U.S.A.">
        <title>A Catalog of Tens of Thousands of Viruses from Human Metagenomes Reveals Hidden Associations with Chronic Diseases.</title>
        <authorList>
            <person name="Tisza M.J."/>
            <person name="Buck C.B."/>
        </authorList>
    </citation>
    <scope>NUCLEOTIDE SEQUENCE</scope>
    <source>
        <strain evidence="1">Ct0uL16</strain>
    </source>
</reference>
<sequence length="651" mass="75940">MLYKSELKKVPLTPCPKLGEKELKDITLIAASREAEIPKCGKVLCVDYYSSKTKELQVRFFSDRKNHVNYVAETDKWNNNYIFKQRGDIHTATTAENLRLIKNFLKTEYNSVSFELVGYGWARQTGPLAVCNGFIREKKQTEKWNAEQRKWSLFKKRTSWFKEPGKSFERFCDTKAFKNTYIFFSNLDKKHERNCTCGHCGKSWRTGESIKHKQSTNCPKCGQKALFIAERYQSSINEKITVCEPIKHDNQLALRWLIVNRWYGDFKPRFSFEPDAYTFYLYENGKQKMVSYINTVSMYYGGKNWAFKNNEVCYHEAFVFTNNVKKVFGEKYYNTDLKKALDECKEPIDFIGLLDRLKTIPQAEYLCKLGLTKLASVMKTEDYNGGHGFENVMGVPKSFLPLYKDFSVTLSEHRIIKATNGKFNAELLRRLRKYKFGYAQYQICDAIDHMSLETLFNYIDKQAVLGHYEPLSVIRHLNDYYKMLDYFSVPINKSNRKPKNLKESHDKLVERYNAAIQAERDTASKEALEFVNAWFTGYRKDGLCIVIPKERADFIREGQILSHCVGGEHYYNNHISGTKMIFFIRQIENTEKPFYTAEIDMTSFQVLQCYGFGDKAAPKEIKDFIKSFARYVKQAIKTKGAIESANERKAS</sequence>
<name>A0A8S5Q6B6_9CAUD</name>
<dbReference type="InterPro" id="IPR025586">
    <property type="entry name" value="PcfJ"/>
</dbReference>
<evidence type="ECO:0000313" key="1">
    <source>
        <dbReference type="EMBL" id="DAE14245.1"/>
    </source>
</evidence>
<proteinExistence type="predicted"/>